<feature type="coiled-coil region" evidence="5">
    <location>
        <begin position="2506"/>
        <end position="2573"/>
    </location>
</feature>
<dbReference type="OrthoDB" id="18853at2759"/>
<feature type="coiled-coil region" evidence="5">
    <location>
        <begin position="607"/>
        <end position="634"/>
    </location>
</feature>
<dbReference type="EMBL" id="AZIM01004403">
    <property type="protein sequence ID" value="ETE60778.1"/>
    <property type="molecule type" value="Genomic_DNA"/>
</dbReference>
<keyword evidence="5" id="KW-0175">Coiled coil</keyword>
<feature type="compositionally biased region" description="Basic and acidic residues" evidence="6">
    <location>
        <begin position="105"/>
        <end position="115"/>
    </location>
</feature>
<feature type="compositionally biased region" description="Basic and acidic residues" evidence="6">
    <location>
        <begin position="122"/>
        <end position="141"/>
    </location>
</feature>
<feature type="region of interest" description="Disordered" evidence="6">
    <location>
        <begin position="3093"/>
        <end position="3134"/>
    </location>
</feature>
<feature type="region of interest" description="Disordered" evidence="6">
    <location>
        <begin position="104"/>
        <end position="141"/>
    </location>
</feature>
<protein>
    <submittedName>
        <fullName evidence="7">Nesprin-2</fullName>
    </submittedName>
</protein>
<comment type="subcellular location">
    <subcellularLocation>
        <location evidence="1">Endomembrane system</location>
    </subcellularLocation>
</comment>
<feature type="coiled-coil region" evidence="5">
    <location>
        <begin position="1491"/>
        <end position="1518"/>
    </location>
</feature>
<keyword evidence="2" id="KW-0597">Phosphoprotein</keyword>
<organism evidence="7 8">
    <name type="scientific">Ophiophagus hannah</name>
    <name type="common">King cobra</name>
    <name type="synonym">Naja hannah</name>
    <dbReference type="NCBI Taxonomy" id="8665"/>
    <lineage>
        <taxon>Eukaryota</taxon>
        <taxon>Metazoa</taxon>
        <taxon>Chordata</taxon>
        <taxon>Craniata</taxon>
        <taxon>Vertebrata</taxon>
        <taxon>Euteleostomi</taxon>
        <taxon>Lepidosauria</taxon>
        <taxon>Squamata</taxon>
        <taxon>Bifurcata</taxon>
        <taxon>Unidentata</taxon>
        <taxon>Episquamata</taxon>
        <taxon>Toxicofera</taxon>
        <taxon>Serpentes</taxon>
        <taxon>Colubroidea</taxon>
        <taxon>Elapidae</taxon>
        <taxon>Elapinae</taxon>
        <taxon>Ophiophagus</taxon>
    </lineage>
</organism>
<dbReference type="FunFam" id="1.20.58.60:FF:000112">
    <property type="entry name" value="nesprin-1 isoform X4"/>
    <property type="match status" value="1"/>
</dbReference>
<evidence type="ECO:0000256" key="6">
    <source>
        <dbReference type="SAM" id="MobiDB-lite"/>
    </source>
</evidence>
<dbReference type="InterPro" id="IPR018159">
    <property type="entry name" value="Spectrin/alpha-actinin"/>
</dbReference>
<accession>V8NGL1</accession>
<keyword evidence="8" id="KW-1185">Reference proteome</keyword>
<dbReference type="FunFam" id="1.20.58.60:FF:000174">
    <property type="entry name" value="Spectrin repeat-containing, nuclear envelope 2"/>
    <property type="match status" value="1"/>
</dbReference>
<dbReference type="Gene3D" id="1.20.58.60">
    <property type="match status" value="4"/>
</dbReference>
<dbReference type="PANTHER" id="PTHR14514:SF4">
    <property type="entry name" value="NESPRIN-2"/>
    <property type="match status" value="1"/>
</dbReference>
<evidence type="ECO:0000256" key="5">
    <source>
        <dbReference type="SAM" id="Coils"/>
    </source>
</evidence>
<evidence type="ECO:0000313" key="7">
    <source>
        <dbReference type="EMBL" id="ETE60778.1"/>
    </source>
</evidence>
<dbReference type="PANTHER" id="PTHR14514">
    <property type="entry name" value="PKA ANCHORING PROTEIN"/>
    <property type="match status" value="1"/>
</dbReference>
<evidence type="ECO:0000313" key="8">
    <source>
        <dbReference type="Proteomes" id="UP000018936"/>
    </source>
</evidence>
<evidence type="ECO:0000256" key="3">
    <source>
        <dbReference type="ARBA" id="ARBA00022737"/>
    </source>
</evidence>
<feature type="coiled-coil region" evidence="5">
    <location>
        <begin position="3263"/>
        <end position="3290"/>
    </location>
</feature>
<comment type="caution">
    <text evidence="7">The sequence shown here is derived from an EMBL/GenBank/DDBJ whole genome shotgun (WGS) entry which is preliminary data.</text>
</comment>
<evidence type="ECO:0000256" key="4">
    <source>
        <dbReference type="ARBA" id="ARBA00023136"/>
    </source>
</evidence>
<gene>
    <name evidence="7" type="primary">SYNE2</name>
    <name evidence="7" type="ORF">L345_13476</name>
</gene>
<reference evidence="7 8" key="1">
    <citation type="journal article" date="2013" name="Proc. Natl. Acad. Sci. U.S.A.">
        <title>The king cobra genome reveals dynamic gene evolution and adaptation in the snake venom system.</title>
        <authorList>
            <person name="Vonk F.J."/>
            <person name="Casewell N.R."/>
            <person name="Henkel C.V."/>
            <person name="Heimberg A.M."/>
            <person name="Jansen H.J."/>
            <person name="McCleary R.J."/>
            <person name="Kerkkamp H.M."/>
            <person name="Vos R.A."/>
            <person name="Guerreiro I."/>
            <person name="Calvete J.J."/>
            <person name="Wuster W."/>
            <person name="Woods A.E."/>
            <person name="Logan J.M."/>
            <person name="Harrison R.A."/>
            <person name="Castoe T.A."/>
            <person name="de Koning A.P."/>
            <person name="Pollock D.D."/>
            <person name="Yandell M."/>
            <person name="Calderon D."/>
            <person name="Renjifo C."/>
            <person name="Currier R.B."/>
            <person name="Salgado D."/>
            <person name="Pla D."/>
            <person name="Sanz L."/>
            <person name="Hyder A.S."/>
            <person name="Ribeiro J.M."/>
            <person name="Arntzen J.W."/>
            <person name="van den Thillart G.E."/>
            <person name="Boetzer M."/>
            <person name="Pirovano W."/>
            <person name="Dirks R.P."/>
            <person name="Spaink H.P."/>
            <person name="Duboule D."/>
            <person name="McGlinn E."/>
            <person name="Kini R.M."/>
            <person name="Richardson M.K."/>
        </authorList>
    </citation>
    <scope>NUCLEOTIDE SEQUENCE</scope>
    <source>
        <tissue evidence="7">Blood</tissue>
    </source>
</reference>
<keyword evidence="3" id="KW-0677">Repeat</keyword>
<evidence type="ECO:0000256" key="2">
    <source>
        <dbReference type="ARBA" id="ARBA00022553"/>
    </source>
</evidence>
<dbReference type="Proteomes" id="UP000018936">
    <property type="component" value="Unassembled WGS sequence"/>
</dbReference>
<feature type="coiled-coil region" evidence="5">
    <location>
        <begin position="1741"/>
        <end position="1768"/>
    </location>
</feature>
<keyword evidence="4" id="KW-0472">Membrane</keyword>
<evidence type="ECO:0000256" key="1">
    <source>
        <dbReference type="ARBA" id="ARBA00004308"/>
    </source>
</evidence>
<sequence>MSYIHLKLKIEREKFNKTFSNLNKQINKEKKLLNSGKTKGLIEEHEQGSLGELNTCLQALKTMSDKITKVEKESKIKLPIAEYEQKEKELQKCAATIYNELVSRTGDDHSPEKGEFTPASVNEEKVSSQNPEAEKDSKDVSCIKLESEKELQNGRHHTEKLESDGDLALKKLKESYDTARRNLKLHLKSIRETITPSLLDDVRNISSLKNKLQTLEALDSKGNSSWKLFDSVASQLVKFSGEMDLEDLHKEWDELQFALDKRMESLKAALALVMPIENEWVLLCRTEEQLCKRDIPRFVMSKTDLLYKKVKKIQTSLSNCIEQCNSQELKSPAGWTIDQRDRQAIGLMISEYKIRLEELSQRIQAIETVLQDFESFLASLRHIQCSMDASTSLSLSPQSMQEVSHLEKEAKSLDEKLKQLHIYLVEAESDKKMGCEEFVAALLVKEFPSIGSEATQNQKTEEFSLRNNELFKNLQDIYDSIRVIGLKDPTIPAISQRLKLLDELWKKLDRCAPEMKTLNEISQFSQLPKAQENEVSRQWRLTQDLWKKTKVAITEKREYCKSTMELLKQYQSCKTCLTSIILKQENALSQQVSYMGKENLQKIIAKVNMAKKEFNSYSEDVDRLNQMCKNLQSQVNKMKSFEEPPFENEANAIVDRWLDINERTESYCENLERALALWDKLLDLSSFIDEWSDAVQKNLEDGNVTEKELEELEADVLFQEKKLEKFDTQVDEIQDLLNGSEPPLELQVIKSSLLNKMELIRKHLPNKSEPMEVSGSTTELKGDLDLAKTQIGMTESLLEALSPSDPLEIFTKLEEIHQKILHQKQHVKLLQKETGYLNPDVIELKKLLTNQCKHFDDWFSNVQISLEECFDSSETKEMAEKKINQLISFLNFEDKGSDIDEVKTILNQVKNYLPKPNVHQLNNWVRDQEVELQRVISKCQARKMELHNFLQQFARLEKDFKSPQKWLRTQEEKWKQVQKEKTELEHFYQILLKQRECFDSFDCRANYLKNSGFFNDEAVLESAQFVSKYKRLVNHVQKTLGVSEMYCVERKHFEELVRNMFHWVEILKNPVLEMSAKESEISLEERLFKIQEVALLKEEGNAKLQTIIAVGEHLKCDDKSKNLAIEQIVSDVQKKWDSTIHLVIGCLRDQEQLQHQMEHMKQTDYAIKALFYEVEKQKQGLNVDIHPNSQQVQSQLNNYSALLKEIEGLTLLLNELTKQRNFLETCTNSFSAESLMALQHLYKCLLCRLQVQYDILCQAEDRLQEVVALMDSISLEQTCVKDEIDAPQIKPKHLKTKYGLEHETEDIHSDILKDKKEMDNETTNREKLENSFRVKNQLDREAPEFFPEWFTCKVQLPSSLALGSEEGAAAVTGELKGNLMEAHNFQSSASQCAKQRQKSEQILADDYPNESLQQQQGYQKKLQATCAWSEMPQTILPLMNGKVMEADPTALPIIHPSPESKGYLEDQAIAEYAKLEQKINKVKIWTAELDIVLMKDQLREMEDLCLQLEKKKAQALSVWPEHSTVAEESQPNHQGAHSVTSSSWDRLLQELMAAKEAKQNQFNLVNRYHECLATVQSSMKHLLAEKENIYTRGPVEDTVLLENLNKLLASLQKENSLLDKLKTEQENLSRHLSTLDRELIQSQVDQAEQWWKQMGDCLQKKQFCVAAEVDEFKLFMDKAEELQRCLQQQHDLQTGLNAPGTEEHPCPISIPLELRILKRNISLLKRNAEVQMKRMWSNPGKTALDNTINDLQSQVEELEQMTAKENVQITDSHPQTYEIRKEIEDAILGNKILMYHLDERAALFPDDLLSQIKCCKAVISDAKEKEPTFVRLADEAQHVASHMPSKEDSALSILSHELQTGYQFLILKSSQKLQQLESQLGKREKLFVNIEKFEAQLQKIMAASSLDIDKTNIKSVFDSMQNLLEKTPKKVQEMEALVDANCKDSCEGLNAFEQLFLNDCLKSLRSRAKRAHRVIQIKGRLVQHKMGAYQKFSEEIRALQQDLSNFHFDELELSPEELLSKNQVIKDKLNMFKERTLAIQSRLSYLDQYQEFWKWLDPKWDTSPLVDLKDQFCKAKDNLDKRSKCLKNLFAEYDRHQIVLSETEAIVSSIQKECGDLKDLTSSTPEANLILGKKLMWRVEHAKYITQEAFKLFKKNKSFSASLKKANMQQIKSLDTKIDGLERMTCSMIVANQEICKYKQDFQSKLGHSLRTLKQIQSEFQQPVLLDLKIQMIPYEMMYCKVLKGAIEAEIHAAEDTITKEKSSTKQTCLHSESLDKEIEEFQNLKIQLKADFAKYTEPLDEAFKMVKLYNKAVEKSADLLSQCEAFLSIPLLDLPKLEESCLDFAKKQEESESAKAEVEALTSTLKKSTKSKAKLQMEKTLDDLTAKNLTIKEQGQKRNSYIQRYMEKYHSFKNSKERICDELNNAEKVLWKYLYYIPVSYKDSLEHSEQSKMLLSQLLSTKEELMKLRRDSQSLSLMSKENDGGLIAPIVSMLWLKWLCLFNIAKELEGKCEEQNQEWKSVSEELERETIILDSLQEELPESLQDKQQATKEELEEFLESASNYIENLDTEKLLLRLILCRLRNILSVPGSLSGKESLPIVCEIQNMQQRTEEVFVVVDVVLNLKSALWSLNQTSIVSPLAFHLSEIQRVVDSKKQIMDNLQTKFTEIYRTVPVGIEERLEDCKGMLHDLEEKVSIEFLKNSPHYNTEKKIEDINKGLQAIENMLHQKSENIAKAKEVQKRIWDLIDLWHYKMNELDSEVQDIVEQNPHQAQELIDRLMIPLQQYQHVSQHAERRTTHLNRAASKLEECDELLKSIQVWLENTSRLLTEEVKSDSAKALNKHASALEMALEDSEQKQSILSAISPELKELSPLIETDSMVQELTEVNEQVKALQQKIMEILPCIQHLADDVEAIESEVKTMEKDIEKIKTILSPSEDTLDFSPKEHLKHCKVILAHICPMKKAVAEMQSYKAKLRLTDMRMQPLSVFQRTKQLLKELKVLERLTEKQNTLLEPIVKEIEEFEQQIDFLKQSQFPKSNLDELSSENLWPVQDHAFLKDEEVERVKQQIALLCQQKEDILTAMKNALVELHQNQEPPETEDSDLESPEENGNAVELQEVDTETTKAMSSKDSLDIPSKSKCLLETKVQKQYGKSSTQLTNPPECLWRSLSNTKATKDTVKSDSEPAQVLHVCQTQIAELELWLDQVKESLGSEAQICQMQQAVEQHLAACQVMLTEIEQKVMWLLEECKGTATTNSSGLEQETENLSLNLKNVKCKLEKVQRMLQEKYTEEQMSTNEETSVNFPQPLHLDSSSSFPNGTSERPLFIRPNGFQHKQELLLKLSEQDNLIDFLEVYMEKIQPQPKPSRVLELQTSNEAVSSGNEPLGLTPKDQTGDKWQYLQEELLLKKNAPHCQLDELQISTKINILPLGATSSVRTPTIEELKTYTAQLDNLSQKASTQTLSAELQKLHTDIGDKKDDLLKSITSASGNSERFSQCFSNLQAWLQLTQTTAASRSESMKTEMDHYINYQNEIRHLYDALIEKKSSLQQFFSEMSGHNISKQFQMDVFESELQNFETQAVQLRDHGERVHLPVAVTHDVYKLEEVLDDLWEFLRVKQKELSSSFIKEQQCEFLLQGFAELIDLGKKKLVHISKLKITSRSDLDLHLQNHKSFFCKLNDHMLLVQKVAASILQNREKYWKDMVEKIKSLEEEAIQQGTHLEKVLQDWRAFDESYVSFCQKLEALSPTMPFVALVEETEERIMERTQLLQEIQKNIEGEQARYYQIVKEGKNLTELLRCPELQSKIEKLERQWASFSQRVGHELQRLETLHKLLSSYNKDTKELNVWLESAQQNVNYWKEQSLNASQDQNTVRNHIQSLLEFSKEVDNKSSLKSSIISTGNQLLLIKESDDAKLRSALAEYEQRWTNLVVQLPGIQEKFHQLQMAKLSSYEAITELNAWMNCIDQQRRDEVVINLQSSASLKGLLRRYKEYVMEMNFKQWIVDYVNQSLLQLTPCDVESKRYERTSFAECLGELNMNWHRLQGTLNEKRTLQNGSGVLPGKAAVGEIRQRGPRKSPPLNLPTFTAAHWTEAYHGGIPIKELEHILESVVKNENKAQSLGSWLEAQSRRLKHLKSPASSILAQGTLKDCKVLENQLAVKSKEVDQLKNNLIALKDCADVAKKVGFTTTDLAEMKTSIINQVAQLKSSTESALECWKTYDEAWDEIRLMLANAAYCLEHSKNPFITMKSLKKQVEDLQSLQDKAEGNREIWARLQTAADNLKKVCDPSFSEIIEQKHEEARTRWILTNKNIEEKLQKAHAHLYLWEFYTEVSAKLDKYEEQYNSQLMPDTLSSCTMDFLKEKAENIKKLQLGLQDIKEYYLQASESGDSITLLAEPETQNLLQEKLQPLQRIAYLEKMLQMKADVYQYGLLQMENFGNSLEKLENHVKNSTEILDNSCENNKNLKLLMSQLLSLTSLSPEMERLNEVSFRLPLCDFTVKRLQNLNRQWIQKTALVLEQC</sequence>
<feature type="coiled-coil region" evidence="5">
    <location>
        <begin position="2838"/>
        <end position="2933"/>
    </location>
</feature>
<feature type="non-terminal residue" evidence="7">
    <location>
        <position position="4514"/>
    </location>
</feature>
<name>V8NGL1_OPHHA</name>
<proteinExistence type="predicted"/>
<feature type="coiled-coil region" evidence="5">
    <location>
        <begin position="1601"/>
        <end position="1638"/>
    </location>
</feature>
<dbReference type="SMART" id="SM00150">
    <property type="entry name" value="SPEC"/>
    <property type="match status" value="7"/>
</dbReference>
<feature type="compositionally biased region" description="Acidic residues" evidence="6">
    <location>
        <begin position="3097"/>
        <end position="3108"/>
    </location>
</feature>
<dbReference type="SUPFAM" id="SSF46966">
    <property type="entry name" value="Spectrin repeat"/>
    <property type="match status" value="5"/>
</dbReference>